<evidence type="ECO:0000313" key="2">
    <source>
        <dbReference type="EMBL" id="KIV98471.1"/>
    </source>
</evidence>
<feature type="signal peptide" evidence="1">
    <location>
        <begin position="1"/>
        <end position="20"/>
    </location>
</feature>
<dbReference type="Proteomes" id="UP000053259">
    <property type="component" value="Unassembled WGS sequence"/>
</dbReference>
<gene>
    <name evidence="2" type="ORF">PV09_09716</name>
</gene>
<evidence type="ECO:0000256" key="1">
    <source>
        <dbReference type="SAM" id="SignalP"/>
    </source>
</evidence>
<keyword evidence="1" id="KW-0732">Signal</keyword>
<dbReference type="RefSeq" id="XP_016208341.1">
    <property type="nucleotide sequence ID" value="XM_016363829.1"/>
</dbReference>
<sequence>MKITSFLAVSLSSLASYSLSSKRVNVLTCAPTSSCATYSATSIWFVAMSGTACPSLTLPLPVELATATPSDHPESCYYPATINYCQMGQYTNLIIPMSIIATAIYNGQSSGAIVCGRTKTANLPTFVAHTPAATMTIPSQITVTAQQVC</sequence>
<dbReference type="VEuPathDB" id="FungiDB:PV09_09716"/>
<proteinExistence type="predicted"/>
<dbReference type="HOGENOM" id="CLU_1769514_0_0_1"/>
<evidence type="ECO:0000313" key="3">
    <source>
        <dbReference type="Proteomes" id="UP000053259"/>
    </source>
</evidence>
<dbReference type="AlphaFoldDB" id="A0A0D1YCS8"/>
<accession>A0A0D1YCS8</accession>
<protein>
    <recommendedName>
        <fullName evidence="4">Hydrophobin</fullName>
    </recommendedName>
</protein>
<dbReference type="InParanoid" id="A0A0D1YCS8"/>
<dbReference type="EMBL" id="KN847671">
    <property type="protein sequence ID" value="KIV98471.1"/>
    <property type="molecule type" value="Genomic_DNA"/>
</dbReference>
<feature type="chain" id="PRO_5002236891" description="Hydrophobin" evidence="1">
    <location>
        <begin position="21"/>
        <end position="149"/>
    </location>
</feature>
<name>A0A0D1YCS8_9PEZI</name>
<organism evidence="2 3">
    <name type="scientific">Verruconis gallopava</name>
    <dbReference type="NCBI Taxonomy" id="253628"/>
    <lineage>
        <taxon>Eukaryota</taxon>
        <taxon>Fungi</taxon>
        <taxon>Dikarya</taxon>
        <taxon>Ascomycota</taxon>
        <taxon>Pezizomycotina</taxon>
        <taxon>Dothideomycetes</taxon>
        <taxon>Pleosporomycetidae</taxon>
        <taxon>Venturiales</taxon>
        <taxon>Sympoventuriaceae</taxon>
        <taxon>Verruconis</taxon>
    </lineage>
</organism>
<dbReference type="GeneID" id="27317689"/>
<reference evidence="2 3" key="1">
    <citation type="submission" date="2015-01" db="EMBL/GenBank/DDBJ databases">
        <title>The Genome Sequence of Ochroconis gallopava CBS43764.</title>
        <authorList>
            <consortium name="The Broad Institute Genomics Platform"/>
            <person name="Cuomo C."/>
            <person name="de Hoog S."/>
            <person name="Gorbushina A."/>
            <person name="Stielow B."/>
            <person name="Teixiera M."/>
            <person name="Abouelleil A."/>
            <person name="Chapman S.B."/>
            <person name="Priest M."/>
            <person name="Young S.K."/>
            <person name="Wortman J."/>
            <person name="Nusbaum C."/>
            <person name="Birren B."/>
        </authorList>
    </citation>
    <scope>NUCLEOTIDE SEQUENCE [LARGE SCALE GENOMIC DNA]</scope>
    <source>
        <strain evidence="2 3">CBS 43764</strain>
    </source>
</reference>
<evidence type="ECO:0008006" key="4">
    <source>
        <dbReference type="Google" id="ProtNLM"/>
    </source>
</evidence>
<keyword evidence="3" id="KW-1185">Reference proteome</keyword>